<dbReference type="InterPro" id="IPR029069">
    <property type="entry name" value="HotDog_dom_sf"/>
</dbReference>
<protein>
    <submittedName>
        <fullName evidence="2">Phenylacetic acid degradation protein</fullName>
    </submittedName>
</protein>
<reference evidence="2 3" key="1">
    <citation type="journal article" date="2019" name="Emerg. Microbes Infect.">
        <title>Comprehensive subspecies identification of 175 nontuberculous mycobacteria species based on 7547 genomic profiles.</title>
        <authorList>
            <person name="Matsumoto Y."/>
            <person name="Kinjo T."/>
            <person name="Motooka D."/>
            <person name="Nabeya D."/>
            <person name="Jung N."/>
            <person name="Uechi K."/>
            <person name="Horii T."/>
            <person name="Iida T."/>
            <person name="Fujita J."/>
            <person name="Nakamura S."/>
        </authorList>
    </citation>
    <scope>NUCLEOTIDE SEQUENCE [LARGE SCALE GENOMIC DNA]</scope>
    <source>
        <strain evidence="2 3">JCM 30275</strain>
    </source>
</reference>
<feature type="domain" description="Thioesterase" evidence="1">
    <location>
        <begin position="197"/>
        <end position="270"/>
    </location>
</feature>
<gene>
    <name evidence="2" type="ORF">MANY_43670</name>
</gene>
<evidence type="ECO:0000259" key="1">
    <source>
        <dbReference type="Pfam" id="PF03061"/>
    </source>
</evidence>
<dbReference type="InterPro" id="IPR006683">
    <property type="entry name" value="Thioestr_dom"/>
</dbReference>
<keyword evidence="3" id="KW-1185">Reference proteome</keyword>
<organism evidence="2 3">
    <name type="scientific">Mycolicibacterium anyangense</name>
    <dbReference type="NCBI Taxonomy" id="1431246"/>
    <lineage>
        <taxon>Bacteria</taxon>
        <taxon>Bacillati</taxon>
        <taxon>Actinomycetota</taxon>
        <taxon>Actinomycetes</taxon>
        <taxon>Mycobacteriales</taxon>
        <taxon>Mycobacteriaceae</taxon>
        <taxon>Mycolicibacterium</taxon>
    </lineage>
</organism>
<dbReference type="Gene3D" id="3.10.129.10">
    <property type="entry name" value="Hotdog Thioesterase"/>
    <property type="match status" value="1"/>
</dbReference>
<dbReference type="Pfam" id="PF03061">
    <property type="entry name" value="4HBT"/>
    <property type="match status" value="1"/>
</dbReference>
<dbReference type="SUPFAM" id="SSF54637">
    <property type="entry name" value="Thioesterase/thiol ester dehydrase-isomerase"/>
    <property type="match status" value="1"/>
</dbReference>
<dbReference type="Proteomes" id="UP000467249">
    <property type="component" value="Chromosome"/>
</dbReference>
<accession>A0A6N4WAG3</accession>
<dbReference type="CDD" id="cd03443">
    <property type="entry name" value="PaaI_thioesterase"/>
    <property type="match status" value="1"/>
</dbReference>
<sequence length="280" mass="29200">MTTSQQHVAGQDPETPESVLTRFAITTLQEDQAAATITAAMPIGGMVNPFTGEPTIAALAILVDDVGGRANYFRRGAGQWTVSSELTIDLSPDGIDRILADPDQQVVASSRPIGPLRATLLAICTLTHGDVTIGTGTVRTVVISGGPDGPVPRGRDPLNRSPQTSLADLMSVQPVPTTAEPYTLAQRADPIVNNLIGIVHGGVSSAGLELVASAAINAGQHDPLRTASLRVNFLRPLFAGEHSRYEGRAVRVGRNSAVGDALAIGDDGKTAIMARVTGYR</sequence>
<dbReference type="RefSeq" id="WP_246224455.1">
    <property type="nucleotide sequence ID" value="NZ_AP022620.1"/>
</dbReference>
<evidence type="ECO:0000313" key="3">
    <source>
        <dbReference type="Proteomes" id="UP000467249"/>
    </source>
</evidence>
<dbReference type="KEGG" id="many:MANY_43670"/>
<name>A0A6N4WAG3_9MYCO</name>
<dbReference type="AlphaFoldDB" id="A0A6N4WAG3"/>
<dbReference type="EMBL" id="AP022620">
    <property type="protein sequence ID" value="BBZ79030.1"/>
    <property type="molecule type" value="Genomic_DNA"/>
</dbReference>
<evidence type="ECO:0000313" key="2">
    <source>
        <dbReference type="EMBL" id="BBZ79030.1"/>
    </source>
</evidence>
<proteinExistence type="predicted"/>